<dbReference type="GO" id="GO:1901137">
    <property type="term" value="P:carbohydrate derivative biosynthetic process"/>
    <property type="evidence" value="ECO:0007669"/>
    <property type="project" value="UniProtKB-ARBA"/>
</dbReference>
<dbReference type="PANTHER" id="PTHR45947:SF3">
    <property type="entry name" value="SULFOQUINOVOSYL TRANSFERASE SQD2"/>
    <property type="match status" value="1"/>
</dbReference>
<dbReference type="RefSeq" id="WP_353648136.1">
    <property type="nucleotide sequence ID" value="NZ_CP159218.1"/>
</dbReference>
<keyword evidence="2 4" id="KW-0808">Transferase</keyword>
<dbReference type="Gene3D" id="3.40.50.2000">
    <property type="entry name" value="Glycogen Phosphorylase B"/>
    <property type="match status" value="2"/>
</dbReference>
<evidence type="ECO:0000259" key="3">
    <source>
        <dbReference type="Pfam" id="PF13579"/>
    </source>
</evidence>
<protein>
    <submittedName>
        <fullName evidence="4">Glycosyltransferase</fullName>
        <ecNumber evidence="4">2.4.-.-</ecNumber>
    </submittedName>
</protein>
<dbReference type="AlphaFoldDB" id="A0AAU8DMD6"/>
<organism evidence="4">
    <name type="scientific">Nakamurella sp. A5-74</name>
    <dbReference type="NCBI Taxonomy" id="3158264"/>
    <lineage>
        <taxon>Bacteria</taxon>
        <taxon>Bacillati</taxon>
        <taxon>Actinomycetota</taxon>
        <taxon>Actinomycetes</taxon>
        <taxon>Nakamurellales</taxon>
        <taxon>Nakamurellaceae</taxon>
        <taxon>Nakamurella</taxon>
    </lineage>
</organism>
<dbReference type="SUPFAM" id="SSF53756">
    <property type="entry name" value="UDP-Glycosyltransferase/glycogen phosphorylase"/>
    <property type="match status" value="1"/>
</dbReference>
<dbReference type="EC" id="2.4.-.-" evidence="4"/>
<feature type="domain" description="Glycosyltransferase subfamily 4-like N-terminal" evidence="3">
    <location>
        <begin position="20"/>
        <end position="181"/>
    </location>
</feature>
<dbReference type="InterPro" id="IPR028098">
    <property type="entry name" value="Glyco_trans_4-like_N"/>
</dbReference>
<evidence type="ECO:0000256" key="1">
    <source>
        <dbReference type="ARBA" id="ARBA00022676"/>
    </source>
</evidence>
<dbReference type="InterPro" id="IPR050194">
    <property type="entry name" value="Glycosyltransferase_grp1"/>
</dbReference>
<gene>
    <name evidence="4" type="ORF">ABLG96_14860</name>
</gene>
<proteinExistence type="predicted"/>
<accession>A0AAU8DMD6</accession>
<dbReference type="Pfam" id="PF13579">
    <property type="entry name" value="Glyco_trans_4_4"/>
    <property type="match status" value="1"/>
</dbReference>
<dbReference type="EMBL" id="CP159218">
    <property type="protein sequence ID" value="XCG62521.1"/>
    <property type="molecule type" value="Genomic_DNA"/>
</dbReference>
<reference evidence="4" key="1">
    <citation type="submission" date="2024-05" db="EMBL/GenBank/DDBJ databases">
        <authorList>
            <person name="Cai S.Y."/>
            <person name="Jin L.M."/>
            <person name="Li H.R."/>
        </authorList>
    </citation>
    <scope>NUCLEOTIDE SEQUENCE</scope>
    <source>
        <strain evidence="4">A5-74</strain>
    </source>
</reference>
<evidence type="ECO:0000256" key="2">
    <source>
        <dbReference type="ARBA" id="ARBA00022679"/>
    </source>
</evidence>
<dbReference type="PANTHER" id="PTHR45947">
    <property type="entry name" value="SULFOQUINOVOSYL TRANSFERASE SQD2"/>
    <property type="match status" value="1"/>
</dbReference>
<dbReference type="GO" id="GO:0016758">
    <property type="term" value="F:hexosyltransferase activity"/>
    <property type="evidence" value="ECO:0007669"/>
    <property type="project" value="TreeGrafter"/>
</dbReference>
<keyword evidence="1 4" id="KW-0328">Glycosyltransferase</keyword>
<evidence type="ECO:0000313" key="4">
    <source>
        <dbReference type="EMBL" id="XCG62521.1"/>
    </source>
</evidence>
<sequence>MSAAPLHIVQVANFYGPRSGGLRTCLQALGRGYLAAGHHFSAVVPGEQDARLETDFGTVYTVASPVVRLLGDYRVIVRTQSVRRLLEQLGPDRLEVSDRSTLHGLGTWARQRGVPTVFFAHERLDGVLASVGIPAGPARRLADLRNRRTATSFGQVVATTSFAAVEFERIGATNVRRVPLGVDLSAQVAVDSSRVPASGRNRTLELLVCSRLSVEKQVELAVRALIVLRRRGVDAHLTVVGDGPQRQRLERLAAGHPVRFLGFVTDRAEVAARQRAADIALAPGPIETFGLAALECLAAGTPVVVNAASALPEVIGDDPAVGRAASGDPESFADAVLTLAAAGRSTAARARAEQFPWSRTIDEMLSVHRIGSELRA</sequence>
<dbReference type="Pfam" id="PF13692">
    <property type="entry name" value="Glyco_trans_1_4"/>
    <property type="match status" value="1"/>
</dbReference>
<name>A0AAU8DMD6_9ACTN</name>